<dbReference type="PANTHER" id="PTHR36402">
    <property type="entry name" value="EXPRESSED PROTEIN"/>
    <property type="match status" value="1"/>
</dbReference>
<evidence type="ECO:0000256" key="1">
    <source>
        <dbReference type="SAM" id="Coils"/>
    </source>
</evidence>
<dbReference type="PANTHER" id="PTHR36402:SF1">
    <property type="entry name" value="EXPRESSED PROTEIN"/>
    <property type="match status" value="1"/>
</dbReference>
<dbReference type="Proteomes" id="UP000775213">
    <property type="component" value="Unassembled WGS sequence"/>
</dbReference>
<proteinExistence type="predicted"/>
<sequence length="301" mass="35215">MVGNLSSRIRIFSTTVSPLQWGNASVGLMLARFRRGIRYAVKRFLWSQRVDTPVCKKKKGRSITKSRCRDCTRRYFGSFVAVRLRSFDDFPILSDQKLRHFDRKQQRELAGCDGPYPFGWLGFRSVIFRSRRGIVARESAFQYPSMASARFLRQFTLHRSHLRPFYKLLFAAQPLLFYSGSSSSVPPSRRSTPPPPHDFLKPCEFLGSWKPASDPREAEARLDRLRKDYSKQVAQLRKEYTHEMEILRAEKQRKDEAKREAIRLANEQRKAAKSAAAETLAAQRKAFQEEFRQTLVRFYFR</sequence>
<name>A0AAV7GN05_DENCH</name>
<keyword evidence="3" id="KW-1185">Reference proteome</keyword>
<protein>
    <submittedName>
        <fullName evidence="2">Uncharacterized protein</fullName>
    </submittedName>
</protein>
<feature type="coiled-coil region" evidence="1">
    <location>
        <begin position="219"/>
        <end position="267"/>
    </location>
</feature>
<organism evidence="2 3">
    <name type="scientific">Dendrobium chrysotoxum</name>
    <name type="common">Orchid</name>
    <dbReference type="NCBI Taxonomy" id="161865"/>
    <lineage>
        <taxon>Eukaryota</taxon>
        <taxon>Viridiplantae</taxon>
        <taxon>Streptophyta</taxon>
        <taxon>Embryophyta</taxon>
        <taxon>Tracheophyta</taxon>
        <taxon>Spermatophyta</taxon>
        <taxon>Magnoliopsida</taxon>
        <taxon>Liliopsida</taxon>
        <taxon>Asparagales</taxon>
        <taxon>Orchidaceae</taxon>
        <taxon>Epidendroideae</taxon>
        <taxon>Malaxideae</taxon>
        <taxon>Dendrobiinae</taxon>
        <taxon>Dendrobium</taxon>
    </lineage>
</organism>
<evidence type="ECO:0000313" key="2">
    <source>
        <dbReference type="EMBL" id="KAH0456995.1"/>
    </source>
</evidence>
<dbReference type="AlphaFoldDB" id="A0AAV7GN05"/>
<dbReference type="EMBL" id="JAGFBR010000013">
    <property type="protein sequence ID" value="KAH0456995.1"/>
    <property type="molecule type" value="Genomic_DNA"/>
</dbReference>
<accession>A0AAV7GN05</accession>
<comment type="caution">
    <text evidence="2">The sequence shown here is derived from an EMBL/GenBank/DDBJ whole genome shotgun (WGS) entry which is preliminary data.</text>
</comment>
<keyword evidence="1" id="KW-0175">Coiled coil</keyword>
<evidence type="ECO:0000313" key="3">
    <source>
        <dbReference type="Proteomes" id="UP000775213"/>
    </source>
</evidence>
<gene>
    <name evidence="2" type="ORF">IEQ34_014902</name>
</gene>
<reference evidence="2 3" key="1">
    <citation type="journal article" date="2021" name="Hortic Res">
        <title>Chromosome-scale assembly of the Dendrobium chrysotoxum genome enhances the understanding of orchid evolution.</title>
        <authorList>
            <person name="Zhang Y."/>
            <person name="Zhang G.Q."/>
            <person name="Zhang D."/>
            <person name="Liu X.D."/>
            <person name="Xu X.Y."/>
            <person name="Sun W.H."/>
            <person name="Yu X."/>
            <person name="Zhu X."/>
            <person name="Wang Z.W."/>
            <person name="Zhao X."/>
            <person name="Zhong W.Y."/>
            <person name="Chen H."/>
            <person name="Yin W.L."/>
            <person name="Huang T."/>
            <person name="Niu S.C."/>
            <person name="Liu Z.J."/>
        </authorList>
    </citation>
    <scope>NUCLEOTIDE SEQUENCE [LARGE SCALE GENOMIC DNA]</scope>
    <source>
        <strain evidence="2">Lindl</strain>
    </source>
</reference>